<dbReference type="InterPro" id="IPR000555">
    <property type="entry name" value="JAMM/MPN+_dom"/>
</dbReference>
<dbReference type="VEuPathDB" id="TriTrypDB:TcIL3000_8_5340"/>
<dbReference type="PANTHER" id="PTHR10410">
    <property type="entry name" value="EUKARYOTIC TRANSLATION INITIATION FACTOR 3 -RELATED"/>
    <property type="match status" value="1"/>
</dbReference>
<dbReference type="PROSITE" id="PS50249">
    <property type="entry name" value="MPN"/>
    <property type="match status" value="1"/>
</dbReference>
<evidence type="ECO:0000259" key="1">
    <source>
        <dbReference type="PROSITE" id="PS50249"/>
    </source>
</evidence>
<organism evidence="2">
    <name type="scientific">Trypanosoma congolense (strain IL3000)</name>
    <dbReference type="NCBI Taxonomy" id="1068625"/>
    <lineage>
        <taxon>Eukaryota</taxon>
        <taxon>Discoba</taxon>
        <taxon>Euglenozoa</taxon>
        <taxon>Kinetoplastea</taxon>
        <taxon>Metakinetoplastina</taxon>
        <taxon>Trypanosomatida</taxon>
        <taxon>Trypanosomatidae</taxon>
        <taxon>Trypanosoma</taxon>
        <taxon>Nannomonas</taxon>
    </lineage>
</organism>
<dbReference type="InterPro" id="IPR037518">
    <property type="entry name" value="MPN"/>
</dbReference>
<reference evidence="2" key="1">
    <citation type="journal article" date="2012" name="Proc. Natl. Acad. Sci. U.S.A.">
        <title>Antigenic diversity is generated by distinct evolutionary mechanisms in African trypanosome species.</title>
        <authorList>
            <person name="Jackson A.P."/>
            <person name="Berry A."/>
            <person name="Aslett M."/>
            <person name="Allison H.C."/>
            <person name="Burton P."/>
            <person name="Vavrova-Anderson J."/>
            <person name="Brown R."/>
            <person name="Browne H."/>
            <person name="Corton N."/>
            <person name="Hauser H."/>
            <person name="Gamble J."/>
            <person name="Gilderthorp R."/>
            <person name="Marcello L."/>
            <person name="McQuillan J."/>
            <person name="Otto T.D."/>
            <person name="Quail M.A."/>
            <person name="Sanders M.J."/>
            <person name="van Tonder A."/>
            <person name="Ginger M.L."/>
            <person name="Field M.C."/>
            <person name="Barry J.D."/>
            <person name="Hertz-Fowler C."/>
            <person name="Berriman M."/>
        </authorList>
    </citation>
    <scope>NUCLEOTIDE SEQUENCE</scope>
    <source>
        <strain evidence="2">IL3000</strain>
    </source>
</reference>
<accession>G0USE9</accession>
<dbReference type="SMART" id="SM00232">
    <property type="entry name" value="JAB_MPN"/>
    <property type="match status" value="1"/>
</dbReference>
<proteinExistence type="predicted"/>
<gene>
    <name evidence="2" type="ORF">TCIL3000_8_5340</name>
</gene>
<dbReference type="InterPro" id="IPR050242">
    <property type="entry name" value="JAMM_MPN+_peptidase_M67A"/>
</dbReference>
<dbReference type="EMBL" id="HE575321">
    <property type="protein sequence ID" value="CCC92312.1"/>
    <property type="molecule type" value="Genomic_DNA"/>
</dbReference>
<dbReference type="SUPFAM" id="SSF102712">
    <property type="entry name" value="JAB1/MPN domain"/>
    <property type="match status" value="1"/>
</dbReference>
<sequence>MADRGVGGSLVTVCDASRPDAKLMEELHKVQPWKSSPRYFRNVKVSALAALQMLNHAKRGRPNVARTGPLSAVSSSLNPGSGEPQHENWFEVLGLLLGHFRENELIVNSAFALPVDASEVECSMNEASQMYMLNYLQYHQRASAPVRPQEGVDEEGGGELGPRAEAECCVGWYHSHPGYTCFLSGTDVATQRIGQAVQDPWVAIVIDPVRTMATGKLDMRAFRTFPERFVGEQCDQGEDGTVKLAAVGTGSVAQTDVEDAEEHPATPASRVREYGAHACCYYELPIALVCSRADDAQLNGLRARSLSKVLSTDSSLTSHQARAQQIHQITSFLKANTVERLRKNTVDGVLSSQRSGLCRSGEDNGVGSAETQLTDLQQMNSLMKSLVQEAATSWAINTVKDSVFKMC</sequence>
<feature type="domain" description="MPN" evidence="1">
    <location>
        <begin position="43"/>
        <end position="228"/>
    </location>
</feature>
<dbReference type="GO" id="GO:0008237">
    <property type="term" value="F:metallopeptidase activity"/>
    <property type="evidence" value="ECO:0007669"/>
    <property type="project" value="InterPro"/>
</dbReference>
<dbReference type="Gene3D" id="3.40.140.10">
    <property type="entry name" value="Cytidine Deaminase, domain 2"/>
    <property type="match status" value="1"/>
</dbReference>
<protein>
    <submittedName>
        <fullName evidence="2">Putative metallopeptidase</fullName>
    </submittedName>
</protein>
<evidence type="ECO:0000313" key="2">
    <source>
        <dbReference type="EMBL" id="CCC92312.1"/>
    </source>
</evidence>
<dbReference type="AlphaFoldDB" id="G0USE9"/>
<name>G0USE9_TRYCI</name>
<dbReference type="Pfam" id="PF01398">
    <property type="entry name" value="JAB"/>
    <property type="match status" value="1"/>
</dbReference>